<evidence type="ECO:0000313" key="2">
    <source>
        <dbReference type="Proteomes" id="UP001207742"/>
    </source>
</evidence>
<comment type="caution">
    <text evidence="1">The sequence shown here is derived from an EMBL/GenBank/DDBJ whole genome shotgun (WGS) entry which is preliminary data.</text>
</comment>
<accession>A0ABT3ITG6</accession>
<dbReference type="Pfam" id="PF16407">
    <property type="entry name" value="PKD_2"/>
    <property type="match status" value="1"/>
</dbReference>
<dbReference type="InterPro" id="IPR032183">
    <property type="entry name" value="PKD-like"/>
</dbReference>
<sequence>MPNSHKLPLFYALLIVLALFTACMKDKGNYHYNTVNRIKIGGIDSIYIVDYQTRLTIRPQLEMSANEKEDTANYTYTWVADHLVGYTMKPSVLANTRNLDTIISLKYGFYYMYYRVTDKRTGVFNDRYFYLNVGSPSYEGWLLLCDMENGNSRLDMVSHKGTLDTLYRDILGTMHSAFQTIGKPAFVATHNSYIGGPANGTVAIFLGTSKNAVLLGLDTLDYRPSYDLKNFMSVSEPITDWTDANLYLQSYGGLLYLNKRIYPMSSQSVTDPVNTQDAGTALFKASRWVGYNYSGGDAIIFNEDNKTFLRYPGFGTTCLTLPTGSLFDFSTGMELLYSNYVPFNSGEVFAVLKNTATNKRYLARFTIAGKQNYFAEITGDDIIHAEQFAVSPDQGYLFYNVGGKVYEYDPALKSTFLMQDYGNRKVTVMKFQPFASTYPAALNAKTYTTLSKKLLICTYSPGNPDNSGAFDLYTVPDINAALQLFQSYKGMGKVSGIAYRER</sequence>
<dbReference type="Proteomes" id="UP001207742">
    <property type="component" value="Unassembled WGS sequence"/>
</dbReference>
<dbReference type="PROSITE" id="PS51257">
    <property type="entry name" value="PROKAR_LIPOPROTEIN"/>
    <property type="match status" value="1"/>
</dbReference>
<name>A0ABT3ITG6_9BACT</name>
<dbReference type="RefSeq" id="WP_264734092.1">
    <property type="nucleotide sequence ID" value="NZ_JAPDNR010000001.1"/>
</dbReference>
<proteinExistence type="predicted"/>
<gene>
    <name evidence="1" type="ORF">OL497_25515</name>
</gene>
<protein>
    <submittedName>
        <fullName evidence="1">PKD-like family lipoprotein</fullName>
    </submittedName>
</protein>
<evidence type="ECO:0000313" key="1">
    <source>
        <dbReference type="EMBL" id="MCW3487282.1"/>
    </source>
</evidence>
<keyword evidence="2" id="KW-1185">Reference proteome</keyword>
<organism evidence="1 2">
    <name type="scientific">Chitinophaga nivalis</name>
    <dbReference type="NCBI Taxonomy" id="2991709"/>
    <lineage>
        <taxon>Bacteria</taxon>
        <taxon>Pseudomonadati</taxon>
        <taxon>Bacteroidota</taxon>
        <taxon>Chitinophagia</taxon>
        <taxon>Chitinophagales</taxon>
        <taxon>Chitinophagaceae</taxon>
        <taxon>Chitinophaga</taxon>
    </lineage>
</organism>
<reference evidence="1 2" key="1">
    <citation type="submission" date="2022-10" db="EMBL/GenBank/DDBJ databases">
        <title>Chitinophaga nivalis PC15 sp. nov., isolated from Pyeongchang county, South Korea.</title>
        <authorList>
            <person name="Trinh H.N."/>
        </authorList>
    </citation>
    <scope>NUCLEOTIDE SEQUENCE [LARGE SCALE GENOMIC DNA]</scope>
    <source>
        <strain evidence="1 2">PC14</strain>
    </source>
</reference>
<dbReference type="EMBL" id="JAPDNS010000002">
    <property type="protein sequence ID" value="MCW3487282.1"/>
    <property type="molecule type" value="Genomic_DNA"/>
</dbReference>